<dbReference type="EMBL" id="JANDHW010000002">
    <property type="protein sequence ID" value="MCP9611132.1"/>
    <property type="molecule type" value="Genomic_DNA"/>
</dbReference>
<dbReference type="InterPro" id="IPR041700">
    <property type="entry name" value="OMP_b-brl_3"/>
</dbReference>
<dbReference type="Proteomes" id="UP001205603">
    <property type="component" value="Unassembled WGS sequence"/>
</dbReference>
<dbReference type="InterPro" id="IPR036942">
    <property type="entry name" value="Beta-barrel_TonB_sf"/>
</dbReference>
<proteinExistence type="predicted"/>
<evidence type="ECO:0000256" key="1">
    <source>
        <dbReference type="ARBA" id="ARBA00004571"/>
    </source>
</evidence>
<evidence type="ECO:0000256" key="2">
    <source>
        <dbReference type="ARBA" id="ARBA00022448"/>
    </source>
</evidence>
<evidence type="ECO:0000256" key="7">
    <source>
        <dbReference type="ARBA" id="ARBA00023237"/>
    </source>
</evidence>
<comment type="subcellular location">
    <subcellularLocation>
        <location evidence="1">Cell outer membrane</location>
        <topology evidence="1">Multi-pass membrane protein</topology>
    </subcellularLocation>
</comment>
<name>A0ABT1MES5_9BACT</name>
<dbReference type="RefSeq" id="WP_255025793.1">
    <property type="nucleotide sequence ID" value="NZ_JANDHW010000002.1"/>
</dbReference>
<evidence type="ECO:0000256" key="5">
    <source>
        <dbReference type="ARBA" id="ARBA00022729"/>
    </source>
</evidence>
<dbReference type="InterPro" id="IPR039426">
    <property type="entry name" value="TonB-dep_rcpt-like"/>
</dbReference>
<keyword evidence="4" id="KW-0812">Transmembrane</keyword>
<evidence type="ECO:0000256" key="6">
    <source>
        <dbReference type="ARBA" id="ARBA00023136"/>
    </source>
</evidence>
<sequence length="700" mass="80025">MMQRALAAIICITALFYISNTFAINDSIPLHRQLDEVDITTIYPHKIGRGTLATTFPREVIHPNSASLNALLSRIPSIDCEIDGIIRLRGSDKISILIDGRPTALMGEKRDEVVIQLPVAAIDRIVTENIPRTGAKNIPDGDGGIIDIILKRNYTQNFTTSVHAATANNDRYQAGVKIGMPFGNHWSFDAGAEYKKEYRTRSFDNTIVKNRNSDKESTQLQDNTAKARPETVFADLGFKYENAEKNYRKAGTTLFFYQTRYDRIGNIHNTEPPKELRIVRNNNLKNNNLSANIFYIQSIGKSGKNRINTDFSYRHTLYDENNAYDRTIIVPKPNLIRDNLFIDQNSNEYDARIDFSSEVNDIFKLHTGYMSRILQNNSRNLKEMFSNDIFSEVPSASWKTKLTRNIQALYLQGEMNFDEILKLEIGLRGEYVHRVVSRIDTDAKTAYDYWHLYPNILAEFCFDKHTFSAQYAQRTNRPTIAELNPFIDESDPADKIQGNPLLKPEITNSLNIGYYYRISRFSEMKFSVFYRNRKNSIVSLLTGPDMTTISNLYNSRTTGLETEMAFEPLKWICIDINGCVFHDEIQADKKGKKRNGWTGQVKGGLAFRMTPSTTLQCNGTYITDVTTAQGTIRSRYRIDTGINQIICKGKGYVNLSIDDWLGSSREITVVDTASLYKRTVKSRDNRIVWLDIGWNLFMKN</sequence>
<gene>
    <name evidence="9" type="ORF">NMU02_03370</name>
</gene>
<dbReference type="PANTHER" id="PTHR30069:SF29">
    <property type="entry name" value="HEMOGLOBIN AND HEMOGLOBIN-HAPTOGLOBIN-BINDING PROTEIN 1-RELATED"/>
    <property type="match status" value="1"/>
</dbReference>
<comment type="caution">
    <text evidence="9">The sequence shown here is derived from an EMBL/GenBank/DDBJ whole genome shotgun (WGS) entry which is preliminary data.</text>
</comment>
<dbReference type="Gene3D" id="2.40.170.20">
    <property type="entry name" value="TonB-dependent receptor, beta-barrel domain"/>
    <property type="match status" value="1"/>
</dbReference>
<dbReference type="PANTHER" id="PTHR30069">
    <property type="entry name" value="TONB-DEPENDENT OUTER MEMBRANE RECEPTOR"/>
    <property type="match status" value="1"/>
</dbReference>
<keyword evidence="5" id="KW-0732">Signal</keyword>
<keyword evidence="6" id="KW-0472">Membrane</keyword>
<dbReference type="Pfam" id="PF14905">
    <property type="entry name" value="OMP_b-brl_3"/>
    <property type="match status" value="1"/>
</dbReference>
<evidence type="ECO:0000313" key="9">
    <source>
        <dbReference type="EMBL" id="MCP9611132.1"/>
    </source>
</evidence>
<keyword evidence="2" id="KW-0813">Transport</keyword>
<evidence type="ECO:0000259" key="8">
    <source>
        <dbReference type="Pfam" id="PF14905"/>
    </source>
</evidence>
<keyword evidence="7" id="KW-0998">Cell outer membrane</keyword>
<accession>A0ABT1MES5</accession>
<organism evidence="9 10">
    <name type="scientific">Coprobacter tertius</name>
    <dbReference type="NCBI Taxonomy" id="2944915"/>
    <lineage>
        <taxon>Bacteria</taxon>
        <taxon>Pseudomonadati</taxon>
        <taxon>Bacteroidota</taxon>
        <taxon>Bacteroidia</taxon>
        <taxon>Bacteroidales</taxon>
        <taxon>Barnesiellaceae</taxon>
        <taxon>Coprobacter</taxon>
    </lineage>
</organism>
<keyword evidence="3" id="KW-1134">Transmembrane beta strand</keyword>
<evidence type="ECO:0000313" key="10">
    <source>
        <dbReference type="Proteomes" id="UP001205603"/>
    </source>
</evidence>
<protein>
    <submittedName>
        <fullName evidence="9">Outer membrane beta-barrel family protein</fullName>
    </submittedName>
</protein>
<evidence type="ECO:0000256" key="3">
    <source>
        <dbReference type="ARBA" id="ARBA00022452"/>
    </source>
</evidence>
<dbReference type="SUPFAM" id="SSF56935">
    <property type="entry name" value="Porins"/>
    <property type="match status" value="1"/>
</dbReference>
<evidence type="ECO:0000256" key="4">
    <source>
        <dbReference type="ARBA" id="ARBA00022692"/>
    </source>
</evidence>
<feature type="domain" description="Outer membrane protein beta-barrel" evidence="8">
    <location>
        <begin position="304"/>
        <end position="692"/>
    </location>
</feature>
<reference evidence="9 10" key="1">
    <citation type="submission" date="2022-07" db="EMBL/GenBank/DDBJ databases">
        <title>Fecal culturing of patients with breast cancer.</title>
        <authorList>
            <person name="Teng N.M.Y."/>
            <person name="Kiu R."/>
            <person name="Evans R."/>
            <person name="Baker D.J."/>
            <person name="Zenner C."/>
            <person name="Robinson S.D."/>
            <person name="Hall L.J."/>
        </authorList>
    </citation>
    <scope>NUCLEOTIDE SEQUENCE [LARGE SCALE GENOMIC DNA]</scope>
    <source>
        <strain evidence="9 10">LH1063</strain>
    </source>
</reference>
<keyword evidence="10" id="KW-1185">Reference proteome</keyword>